<dbReference type="AlphaFoldDB" id="A0A229UGC7"/>
<keyword evidence="3" id="KW-1185">Reference proteome</keyword>
<evidence type="ECO:0000313" key="2">
    <source>
        <dbReference type="EMBL" id="OXM82434.1"/>
    </source>
</evidence>
<sequence>MRDPVQETPIHNESAGIMPLQEAIPSGEPEHFKMPQNAAKSVRQTGTGDMPSPIRYFSYFFFTSSALLLVIGVFYQLLK</sequence>
<comment type="caution">
    <text evidence="2">The sequence shown here is derived from an EMBL/GenBank/DDBJ whole genome shotgun (WGS) entry which is preliminary data.</text>
</comment>
<feature type="transmembrane region" description="Helical" evidence="1">
    <location>
        <begin position="56"/>
        <end position="78"/>
    </location>
</feature>
<dbReference type="EMBL" id="NMQW01000075">
    <property type="protein sequence ID" value="OXM82434.1"/>
    <property type="molecule type" value="Genomic_DNA"/>
</dbReference>
<dbReference type="RefSeq" id="WP_094018724.1">
    <property type="nucleotide sequence ID" value="NZ_NMQW01000075.1"/>
</dbReference>
<keyword evidence="1" id="KW-0472">Membrane</keyword>
<organism evidence="2 3">
    <name type="scientific">Paenibacillus rigui</name>
    <dbReference type="NCBI Taxonomy" id="554312"/>
    <lineage>
        <taxon>Bacteria</taxon>
        <taxon>Bacillati</taxon>
        <taxon>Bacillota</taxon>
        <taxon>Bacilli</taxon>
        <taxon>Bacillales</taxon>
        <taxon>Paenibacillaceae</taxon>
        <taxon>Paenibacillus</taxon>
    </lineage>
</organism>
<dbReference type="OrthoDB" id="2664992at2"/>
<evidence type="ECO:0000313" key="3">
    <source>
        <dbReference type="Proteomes" id="UP000215509"/>
    </source>
</evidence>
<dbReference type="Proteomes" id="UP000215509">
    <property type="component" value="Unassembled WGS sequence"/>
</dbReference>
<keyword evidence="1" id="KW-0812">Transmembrane</keyword>
<protein>
    <submittedName>
        <fullName evidence="2">Uncharacterized protein</fullName>
    </submittedName>
</protein>
<evidence type="ECO:0000256" key="1">
    <source>
        <dbReference type="SAM" id="Phobius"/>
    </source>
</evidence>
<gene>
    <name evidence="2" type="ORF">CF651_30960</name>
</gene>
<name>A0A229UGC7_9BACL</name>
<proteinExistence type="predicted"/>
<reference evidence="2 3" key="1">
    <citation type="submission" date="2017-07" db="EMBL/GenBank/DDBJ databases">
        <title>Genome sequencing and assembly of Paenibacillus rigui.</title>
        <authorList>
            <person name="Mayilraj S."/>
        </authorList>
    </citation>
    <scope>NUCLEOTIDE SEQUENCE [LARGE SCALE GENOMIC DNA]</scope>
    <source>
        <strain evidence="2 3">JCM 16352</strain>
    </source>
</reference>
<keyword evidence="1" id="KW-1133">Transmembrane helix</keyword>
<accession>A0A229UGC7</accession>